<dbReference type="RefSeq" id="XP_003293635.1">
    <property type="nucleotide sequence ID" value="XM_003293587.1"/>
</dbReference>
<comment type="similarity">
    <text evidence="2">Belongs to the centrin family.</text>
</comment>
<dbReference type="Proteomes" id="UP000001064">
    <property type="component" value="Unassembled WGS sequence"/>
</dbReference>
<comment type="function">
    <text evidence="11">Plays a fundamental role in microtubule-organizing center structure and function.</text>
</comment>
<feature type="domain" description="EF-hand" evidence="12">
    <location>
        <begin position="77"/>
        <end position="112"/>
    </location>
</feature>
<evidence type="ECO:0000256" key="1">
    <source>
        <dbReference type="ARBA" id="ARBA00004300"/>
    </source>
</evidence>
<gene>
    <name evidence="13" type="ORF">DICPUDRAFT_158532</name>
</gene>
<dbReference type="eggNOG" id="KOG0028">
    <property type="taxonomic scope" value="Eukaryota"/>
</dbReference>
<feature type="domain" description="EF-hand" evidence="12">
    <location>
        <begin position="113"/>
        <end position="148"/>
    </location>
</feature>
<dbReference type="GO" id="GO:0005509">
    <property type="term" value="F:calcium ion binding"/>
    <property type="evidence" value="ECO:0000318"/>
    <property type="project" value="GO_Central"/>
</dbReference>
<keyword evidence="4" id="KW-0132">Cell division</keyword>
<dbReference type="GO" id="GO:0051301">
    <property type="term" value="P:cell division"/>
    <property type="evidence" value="ECO:0007669"/>
    <property type="project" value="UniProtKB-KW"/>
</dbReference>
<dbReference type="FunFam" id="1.10.238.10:FF:000362">
    <property type="entry name" value="Centrin-4"/>
    <property type="match status" value="1"/>
</dbReference>
<dbReference type="SMART" id="SM00054">
    <property type="entry name" value="EFh"/>
    <property type="match status" value="3"/>
</dbReference>
<reference evidence="14" key="1">
    <citation type="journal article" date="2011" name="Genome Biol.">
        <title>Comparative genomics of the social amoebae Dictyostelium discoideum and Dictyostelium purpureum.</title>
        <authorList>
            <consortium name="US DOE Joint Genome Institute (JGI-PGF)"/>
            <person name="Sucgang R."/>
            <person name="Kuo A."/>
            <person name="Tian X."/>
            <person name="Salerno W."/>
            <person name="Parikh A."/>
            <person name="Feasley C.L."/>
            <person name="Dalin E."/>
            <person name="Tu H."/>
            <person name="Huang E."/>
            <person name="Barry K."/>
            <person name="Lindquist E."/>
            <person name="Shapiro H."/>
            <person name="Bruce D."/>
            <person name="Schmutz J."/>
            <person name="Salamov A."/>
            <person name="Fey P."/>
            <person name="Gaudet P."/>
            <person name="Anjard C."/>
            <person name="Babu M.M."/>
            <person name="Basu S."/>
            <person name="Bushmanova Y."/>
            <person name="van der Wel H."/>
            <person name="Katoh-Kurasawa M."/>
            <person name="Dinh C."/>
            <person name="Coutinho P.M."/>
            <person name="Saito T."/>
            <person name="Elias M."/>
            <person name="Schaap P."/>
            <person name="Kay R.R."/>
            <person name="Henrissat B."/>
            <person name="Eichinger L."/>
            <person name="Rivero F."/>
            <person name="Putnam N.H."/>
            <person name="West C.M."/>
            <person name="Loomis W.F."/>
            <person name="Chisholm R.L."/>
            <person name="Shaulsky G."/>
            <person name="Strassmann J.E."/>
            <person name="Queller D.C."/>
            <person name="Kuspa A."/>
            <person name="Grigoriev I.V."/>
        </authorList>
    </citation>
    <scope>NUCLEOTIDE SEQUENCE [LARGE SCALE GENOMIC DNA]</scope>
    <source>
        <strain evidence="14">QSDP1</strain>
    </source>
</reference>
<dbReference type="KEGG" id="dpp:DICPUDRAFT_158532"/>
<dbReference type="GeneID" id="10504957"/>
<dbReference type="GO" id="GO:0005814">
    <property type="term" value="C:centriole"/>
    <property type="evidence" value="ECO:0000318"/>
    <property type="project" value="GO_Central"/>
</dbReference>
<evidence type="ECO:0000313" key="14">
    <source>
        <dbReference type="Proteomes" id="UP000001064"/>
    </source>
</evidence>
<dbReference type="PROSITE" id="PS00018">
    <property type="entry name" value="EF_HAND_1"/>
    <property type="match status" value="2"/>
</dbReference>
<evidence type="ECO:0000259" key="12">
    <source>
        <dbReference type="PROSITE" id="PS50222"/>
    </source>
</evidence>
<dbReference type="EMBL" id="GL871386">
    <property type="protein sequence ID" value="EGC29837.1"/>
    <property type="molecule type" value="Genomic_DNA"/>
</dbReference>
<evidence type="ECO:0000256" key="3">
    <source>
        <dbReference type="ARBA" id="ARBA00022490"/>
    </source>
</evidence>
<name>F1A1U4_DICPU</name>
<dbReference type="Pfam" id="PF13499">
    <property type="entry name" value="EF-hand_7"/>
    <property type="match status" value="1"/>
</dbReference>
<keyword evidence="7" id="KW-0498">Mitosis</keyword>
<dbReference type="GO" id="GO:0000226">
    <property type="term" value="P:microtubule cytoskeleton organization"/>
    <property type="evidence" value="ECO:0000318"/>
    <property type="project" value="GO_Central"/>
</dbReference>
<evidence type="ECO:0000256" key="6">
    <source>
        <dbReference type="ARBA" id="ARBA00022737"/>
    </source>
</evidence>
<evidence type="ECO:0000256" key="5">
    <source>
        <dbReference type="ARBA" id="ARBA00022723"/>
    </source>
</evidence>
<feature type="domain" description="EF-hand" evidence="12">
    <location>
        <begin position="12"/>
        <end position="46"/>
    </location>
</feature>
<accession>F1A1U4</accession>
<keyword evidence="3" id="KW-0963">Cytoplasm</keyword>
<keyword evidence="9" id="KW-0206">Cytoskeleton</keyword>
<dbReference type="InParanoid" id="F1A1U4"/>
<evidence type="ECO:0000256" key="8">
    <source>
        <dbReference type="ARBA" id="ARBA00022837"/>
    </source>
</evidence>
<keyword evidence="6" id="KW-0677">Repeat</keyword>
<dbReference type="GO" id="GO:0005634">
    <property type="term" value="C:nucleus"/>
    <property type="evidence" value="ECO:0000318"/>
    <property type="project" value="GO_Central"/>
</dbReference>
<dbReference type="InterPro" id="IPR018247">
    <property type="entry name" value="EF_Hand_1_Ca_BS"/>
</dbReference>
<dbReference type="CDD" id="cd00051">
    <property type="entry name" value="EFh"/>
    <property type="match status" value="1"/>
</dbReference>
<dbReference type="STRING" id="5786.F1A1U4"/>
<dbReference type="OMA" id="EMIQYAD"/>
<dbReference type="InterPro" id="IPR002048">
    <property type="entry name" value="EF_hand_dom"/>
</dbReference>
<keyword evidence="5" id="KW-0479">Metal-binding</keyword>
<comment type="subcellular location">
    <subcellularLocation>
        <location evidence="1">Cytoplasm</location>
        <location evidence="1">Cytoskeleton</location>
        <location evidence="1">Microtubule organizing center</location>
        <location evidence="1">Centrosome</location>
    </subcellularLocation>
</comment>
<dbReference type="AlphaFoldDB" id="F1A1U4"/>
<evidence type="ECO:0000256" key="2">
    <source>
        <dbReference type="ARBA" id="ARBA00005253"/>
    </source>
</evidence>
<protein>
    <recommendedName>
        <fullName evidence="12">EF-hand domain-containing protein</fullName>
    </recommendedName>
</protein>
<dbReference type="OrthoDB" id="343296at2759"/>
<dbReference type="FunFam" id="1.10.238.10:FF:000650">
    <property type="entry name" value="Centrin-B"/>
    <property type="match status" value="1"/>
</dbReference>
<sequence>MVKANDKKLTDDQITEISEAFELFKNNEGKIDIDQIKYAFRALGIEEPTKNIVKNNQKSITYNTFLELVSPLIPKRDRLSTLEQAFKLFDKDDSGKITFEDLKSVAINLGEECTDKELREMIQYADQNDDGAVDKDDFFSLMTVGKKIL</sequence>
<evidence type="ECO:0000256" key="10">
    <source>
        <dbReference type="ARBA" id="ARBA00023306"/>
    </source>
</evidence>
<proteinExistence type="inferred from homology"/>
<evidence type="ECO:0000256" key="7">
    <source>
        <dbReference type="ARBA" id="ARBA00022776"/>
    </source>
</evidence>
<keyword evidence="8" id="KW-0106">Calcium</keyword>
<dbReference type="Gene3D" id="1.10.238.10">
    <property type="entry name" value="EF-hand"/>
    <property type="match status" value="2"/>
</dbReference>
<dbReference type="PROSITE" id="PS50222">
    <property type="entry name" value="EF_HAND_2"/>
    <property type="match status" value="3"/>
</dbReference>
<evidence type="ECO:0000256" key="4">
    <source>
        <dbReference type="ARBA" id="ARBA00022618"/>
    </source>
</evidence>
<keyword evidence="10" id="KW-0131">Cell cycle</keyword>
<dbReference type="FunCoup" id="F1A1U4">
    <property type="interactions" value="25"/>
</dbReference>
<evidence type="ECO:0000313" key="13">
    <source>
        <dbReference type="EMBL" id="EGC29837.1"/>
    </source>
</evidence>
<organism evidence="13 14">
    <name type="scientific">Dictyostelium purpureum</name>
    <name type="common">Slime mold</name>
    <dbReference type="NCBI Taxonomy" id="5786"/>
    <lineage>
        <taxon>Eukaryota</taxon>
        <taxon>Amoebozoa</taxon>
        <taxon>Evosea</taxon>
        <taxon>Eumycetozoa</taxon>
        <taxon>Dictyostelia</taxon>
        <taxon>Dictyosteliales</taxon>
        <taxon>Dictyosteliaceae</taxon>
        <taxon>Dictyostelium</taxon>
    </lineage>
</organism>
<keyword evidence="14" id="KW-1185">Reference proteome</keyword>
<dbReference type="VEuPathDB" id="AmoebaDB:DICPUDRAFT_158532"/>
<dbReference type="PANTHER" id="PTHR23048">
    <property type="entry name" value="MYOSIN LIGHT CHAIN 1, 3"/>
    <property type="match status" value="1"/>
</dbReference>
<dbReference type="GO" id="GO:0005813">
    <property type="term" value="C:centrosome"/>
    <property type="evidence" value="ECO:0007669"/>
    <property type="project" value="UniProtKB-SubCell"/>
</dbReference>
<dbReference type="InterPro" id="IPR011992">
    <property type="entry name" value="EF-hand-dom_pair"/>
</dbReference>
<dbReference type="InterPro" id="IPR050230">
    <property type="entry name" value="CALM/Myosin/TropC-like"/>
</dbReference>
<dbReference type="PANTHER" id="PTHR23048:SF48">
    <property type="entry name" value="CENTRIN 3"/>
    <property type="match status" value="1"/>
</dbReference>
<evidence type="ECO:0000256" key="9">
    <source>
        <dbReference type="ARBA" id="ARBA00023212"/>
    </source>
</evidence>
<evidence type="ECO:0000256" key="11">
    <source>
        <dbReference type="ARBA" id="ARBA00056666"/>
    </source>
</evidence>
<dbReference type="SUPFAM" id="SSF47473">
    <property type="entry name" value="EF-hand"/>
    <property type="match status" value="1"/>
</dbReference>